<dbReference type="InterPro" id="IPR010104">
    <property type="entry name" value="TonB_rcpt_bac"/>
</dbReference>
<dbReference type="InterPro" id="IPR000531">
    <property type="entry name" value="Beta-barrel_TonB"/>
</dbReference>
<reference evidence="8" key="1">
    <citation type="submission" date="2020-09" db="EMBL/GenBank/DDBJ databases">
        <title>Brevundimonas sp. LVF2 isolated from a puddle in Goettingen, Germany.</title>
        <authorList>
            <person name="Friedrich I."/>
            <person name="Klassen A."/>
            <person name="Hannes N."/>
            <person name="Schneider D."/>
            <person name="Hertel R."/>
            <person name="Daniel R."/>
        </authorList>
    </citation>
    <scope>NUCLEOTIDE SEQUENCE</scope>
    <source>
        <strain evidence="8">LVF2</strain>
    </source>
</reference>
<dbReference type="GO" id="GO:0009279">
    <property type="term" value="C:cell outer membrane"/>
    <property type="evidence" value="ECO:0007669"/>
    <property type="project" value="UniProtKB-SubCell"/>
</dbReference>
<evidence type="ECO:0000313" key="9">
    <source>
        <dbReference type="Proteomes" id="UP000663918"/>
    </source>
</evidence>
<keyword evidence="4" id="KW-0798">TonB box</keyword>
<evidence type="ECO:0000313" key="8">
    <source>
        <dbReference type="EMBL" id="QTC93262.1"/>
    </source>
</evidence>
<evidence type="ECO:0000256" key="3">
    <source>
        <dbReference type="ARBA" id="ARBA00023237"/>
    </source>
</evidence>
<feature type="region of interest" description="Disordered" evidence="5">
    <location>
        <begin position="1"/>
        <end position="23"/>
    </location>
</feature>
<keyword evidence="9" id="KW-1185">Reference proteome</keyword>
<comment type="subcellular location">
    <subcellularLocation>
        <location evidence="1 4">Cell outer membrane</location>
    </subcellularLocation>
</comment>
<keyword evidence="8" id="KW-0675">Receptor</keyword>
<evidence type="ECO:0000259" key="7">
    <source>
        <dbReference type="Pfam" id="PF07715"/>
    </source>
</evidence>
<dbReference type="PANTHER" id="PTHR40980">
    <property type="entry name" value="PLUG DOMAIN-CONTAINING PROTEIN"/>
    <property type="match status" value="1"/>
</dbReference>
<evidence type="ECO:0000259" key="6">
    <source>
        <dbReference type="Pfam" id="PF00593"/>
    </source>
</evidence>
<dbReference type="AlphaFoldDB" id="A0A975C817"/>
<comment type="similarity">
    <text evidence="4">Belongs to the TonB-dependent receptor family.</text>
</comment>
<protein>
    <submittedName>
        <fullName evidence="8">TonB-dependent receptor</fullName>
    </submittedName>
</protein>
<dbReference type="Gene3D" id="2.40.170.20">
    <property type="entry name" value="TonB-dependent receptor, beta-barrel domain"/>
    <property type="match status" value="1"/>
</dbReference>
<name>A0A975C817_9CAUL</name>
<dbReference type="Pfam" id="PF07715">
    <property type="entry name" value="Plug"/>
    <property type="match status" value="1"/>
</dbReference>
<evidence type="ECO:0000256" key="1">
    <source>
        <dbReference type="ARBA" id="ARBA00004442"/>
    </source>
</evidence>
<dbReference type="PANTHER" id="PTHR40980:SF3">
    <property type="entry name" value="TONB-DEPENDENT RECEPTOR-LIKE BETA-BARREL DOMAIN-CONTAINING PROTEIN"/>
    <property type="match status" value="1"/>
</dbReference>
<sequence>MAGAVQAQTTPPTAEPAADSQASEVEEVVVTGIRASLRRALDTKRNSNVMVDAINAEDIADFPDANLAESLQRLPGVSIDRDNGEGRTISVRGLGGDFTRVRLNGLETLSTAGSNDSGSSPNRGRGFDFSTFASELFSSLKVQKTASAETDEGALGATVDLVSGRPFNFPGRRFGLSVQDAYYANGETNNPRVAGLISDRWRFNHIGEFGILGSVAYNKRNSISDSYERGPGQSDYAYRGATFQGTSTPAGSEYQGFARPIGTTIPNVTNPNALALMTGSDPAAYALINGNGRGSLVRIPALPTINHREIEQERLGLTLGAQWRPTDRTTVSVDGLYSTFDSSSVNYQIVPVGLNRNNTSGVIPNATNYSYNTARPGAPSPGTVNTNQGSAAQRRALYSTCTSQPVLTGSNGNRIRDAIDCGESQNGGALVPGYGFSFNPNNLDVYEYYNNPLSPGYINDPYGLAMRGAFIGRPATRLIDAAVSDDGSQATYLKLGNVDFRSAADSGTFTTEFQQLSINVDHQFTDRLRLNFTYGASKSTNESQGLLAEFTRLDSGNGTAGNDYFVYDARGGGDFPLMNFGFDTADPTKWDFVKGFSALRNYRRSVENTYSGGRLDFAFEANDSITLKFGGGQRQFGFSTSQAERLIGDTVNPSLLEGGSPTTVKDMGQLISWGQGLDVPNGMPTSFWAPNLQAFDNRFGFTCDCINKWGDWRLSRLRSPASSFGVDETDTSFYLQADFDTLLFDRRLRGNVGVRYALTELESSGLTTTARQVSATNDYDDTLPSVNVVYELSDKMFLRFGAAKVMARPLLGNLAPSITAFSVPNTAGATTGGSITLGNPKLQPFRATNYDLSFEWYFARDALFSVALFDKEISSFPQTLVGENRLSEILSADEIAQLREAFLDAPGAVPNANLANQRAYLDSDQLFGVRQFRDAPGGYLRGIELSYQQALKFLPWYFENLGIQANYTHIESELSYILSPQPLVVGKGPFLGASPDAFNFTLYYEVPKFSARVSTSYRAEYQTTYPLATGTCDPGVCDSPLVNDFGGSAATLNVDFSSTYKFNDNFSLTVEALNLTDQANDRYAYSASPVTTSFGRTGRQFFVGARMSF</sequence>
<proteinExistence type="inferred from homology"/>
<dbReference type="Gene3D" id="2.170.130.10">
    <property type="entry name" value="TonB-dependent receptor, plug domain"/>
    <property type="match status" value="1"/>
</dbReference>
<evidence type="ECO:0000256" key="2">
    <source>
        <dbReference type="ARBA" id="ARBA00023136"/>
    </source>
</evidence>
<dbReference type="InterPro" id="IPR012910">
    <property type="entry name" value="Plug_dom"/>
</dbReference>
<dbReference type="KEGG" id="bgoe:IFJ75_08175"/>
<dbReference type="Proteomes" id="UP000663918">
    <property type="component" value="Chromosome"/>
</dbReference>
<dbReference type="RefSeq" id="WP_207932089.1">
    <property type="nucleotide sequence ID" value="NZ_CP062222.1"/>
</dbReference>
<accession>A0A975C817</accession>
<dbReference type="NCBIfam" id="TIGR01782">
    <property type="entry name" value="TonB-Xanth-Caul"/>
    <property type="match status" value="1"/>
</dbReference>
<keyword evidence="2 4" id="KW-0472">Membrane</keyword>
<feature type="domain" description="TonB-dependent receptor-like beta-barrel" evidence="6">
    <location>
        <begin position="553"/>
        <end position="1075"/>
    </location>
</feature>
<dbReference type="EMBL" id="CP062222">
    <property type="protein sequence ID" value="QTC93262.1"/>
    <property type="molecule type" value="Genomic_DNA"/>
</dbReference>
<dbReference type="InterPro" id="IPR036942">
    <property type="entry name" value="Beta-barrel_TonB_sf"/>
</dbReference>
<dbReference type="Pfam" id="PF00593">
    <property type="entry name" value="TonB_dep_Rec_b-barrel"/>
    <property type="match status" value="1"/>
</dbReference>
<feature type="compositionally biased region" description="Low complexity" evidence="5">
    <location>
        <begin position="1"/>
        <end position="18"/>
    </location>
</feature>
<feature type="domain" description="TonB-dependent receptor plug" evidence="7">
    <location>
        <begin position="44"/>
        <end position="157"/>
    </location>
</feature>
<dbReference type="SUPFAM" id="SSF56935">
    <property type="entry name" value="Porins"/>
    <property type="match status" value="1"/>
</dbReference>
<organism evidence="8 9">
    <name type="scientific">Brevundimonas goettingensis</name>
    <dbReference type="NCBI Taxonomy" id="2774190"/>
    <lineage>
        <taxon>Bacteria</taxon>
        <taxon>Pseudomonadati</taxon>
        <taxon>Pseudomonadota</taxon>
        <taxon>Alphaproteobacteria</taxon>
        <taxon>Caulobacterales</taxon>
        <taxon>Caulobacteraceae</taxon>
        <taxon>Brevundimonas</taxon>
    </lineage>
</organism>
<dbReference type="InterPro" id="IPR037066">
    <property type="entry name" value="Plug_dom_sf"/>
</dbReference>
<keyword evidence="3" id="KW-0998">Cell outer membrane</keyword>
<evidence type="ECO:0000256" key="4">
    <source>
        <dbReference type="RuleBase" id="RU003357"/>
    </source>
</evidence>
<gene>
    <name evidence="8" type="ORF">IFJ75_08175</name>
</gene>
<evidence type="ECO:0000256" key="5">
    <source>
        <dbReference type="SAM" id="MobiDB-lite"/>
    </source>
</evidence>